<keyword evidence="2" id="KW-0547">Nucleotide-binding</keyword>
<evidence type="ECO:0000313" key="6">
    <source>
        <dbReference type="Proteomes" id="UP000004754"/>
    </source>
</evidence>
<dbReference type="FunFam" id="3.40.50.300:FF:000032">
    <property type="entry name" value="Export ABC transporter ATP-binding protein"/>
    <property type="match status" value="1"/>
</dbReference>
<dbReference type="GO" id="GO:0005886">
    <property type="term" value="C:plasma membrane"/>
    <property type="evidence" value="ECO:0007669"/>
    <property type="project" value="TreeGrafter"/>
</dbReference>
<dbReference type="HOGENOM" id="CLU_000604_1_22_9"/>
<organism evidence="5 6">
    <name type="scientific">Pseudoramibacter alactolyticus ATCC 23263</name>
    <dbReference type="NCBI Taxonomy" id="887929"/>
    <lineage>
        <taxon>Bacteria</taxon>
        <taxon>Bacillati</taxon>
        <taxon>Bacillota</taxon>
        <taxon>Clostridia</taxon>
        <taxon>Eubacteriales</taxon>
        <taxon>Eubacteriaceae</taxon>
        <taxon>Pseudoramibacter</taxon>
    </lineage>
</organism>
<keyword evidence="6" id="KW-1185">Reference proteome</keyword>
<dbReference type="PANTHER" id="PTHR24220:SF686">
    <property type="entry name" value="BLL7988 PROTEIN"/>
    <property type="match status" value="1"/>
</dbReference>
<dbReference type="RefSeq" id="WP_006599363.1">
    <property type="nucleotide sequence ID" value="NZ_GL622359.1"/>
</dbReference>
<evidence type="ECO:0000259" key="4">
    <source>
        <dbReference type="PROSITE" id="PS50893"/>
    </source>
</evidence>
<dbReference type="Gene3D" id="3.40.50.300">
    <property type="entry name" value="P-loop containing nucleotide triphosphate hydrolases"/>
    <property type="match status" value="1"/>
</dbReference>
<dbReference type="SUPFAM" id="SSF52540">
    <property type="entry name" value="P-loop containing nucleoside triphosphate hydrolases"/>
    <property type="match status" value="1"/>
</dbReference>
<protein>
    <submittedName>
        <fullName evidence="5">ABC transporter, ATP-binding protein</fullName>
    </submittedName>
</protein>
<dbReference type="InterPro" id="IPR017871">
    <property type="entry name" value="ABC_transporter-like_CS"/>
</dbReference>
<dbReference type="OrthoDB" id="9802264at2"/>
<proteinExistence type="predicted"/>
<dbReference type="InterPro" id="IPR017911">
    <property type="entry name" value="MacB-like_ATP-bd"/>
</dbReference>
<dbReference type="InterPro" id="IPR003593">
    <property type="entry name" value="AAA+_ATPase"/>
</dbReference>
<comment type="caution">
    <text evidence="5">The sequence shown here is derived from an EMBL/GenBank/DDBJ whole genome shotgun (WGS) entry which is preliminary data.</text>
</comment>
<accession>E6MIV6</accession>
<dbReference type="GO" id="GO:0098796">
    <property type="term" value="C:membrane protein complex"/>
    <property type="evidence" value="ECO:0007669"/>
    <property type="project" value="UniProtKB-ARBA"/>
</dbReference>
<dbReference type="GO" id="GO:0016887">
    <property type="term" value="F:ATP hydrolysis activity"/>
    <property type="evidence" value="ECO:0007669"/>
    <property type="project" value="InterPro"/>
</dbReference>
<sequence length="233" mass="25539">MKAIAFDKVSKEYQVGRGSVKALDQVSFGIEPQKVTVILGPSGSGKSTILNLMGGMDHPTSGKIEVFQEDISGLSEKALTIYRRQKIGFVFQFYNLIPSLNALENISIVEKMTHHAFDAGEMIARVGLADRKRHFPAELSGGEMQRLSIARALCKNPDILLCDEPTGALDSATGRAILTLLMDMAETYQKTVIIVTHNAAIARCADAVLHLKDGKIEAMETNPRPLKVDEIQW</sequence>
<evidence type="ECO:0000256" key="2">
    <source>
        <dbReference type="ARBA" id="ARBA00022741"/>
    </source>
</evidence>
<dbReference type="PANTHER" id="PTHR24220">
    <property type="entry name" value="IMPORT ATP-BINDING PROTEIN"/>
    <property type="match status" value="1"/>
</dbReference>
<dbReference type="InterPro" id="IPR015854">
    <property type="entry name" value="ABC_transpr_LolD-like"/>
</dbReference>
<keyword evidence="3 5" id="KW-0067">ATP-binding</keyword>
<dbReference type="eggNOG" id="COG1136">
    <property type="taxonomic scope" value="Bacteria"/>
</dbReference>
<reference evidence="5 6" key="1">
    <citation type="submission" date="2010-12" db="EMBL/GenBank/DDBJ databases">
        <authorList>
            <person name="Muzny D."/>
            <person name="Qin X."/>
            <person name="Deng J."/>
            <person name="Jiang H."/>
            <person name="Liu Y."/>
            <person name="Qu J."/>
            <person name="Song X.-Z."/>
            <person name="Zhang L."/>
            <person name="Thornton R."/>
            <person name="Coyle M."/>
            <person name="Francisco L."/>
            <person name="Jackson L."/>
            <person name="Javaid M."/>
            <person name="Korchina V."/>
            <person name="Kovar C."/>
            <person name="Mata R."/>
            <person name="Mathew T."/>
            <person name="Ngo R."/>
            <person name="Nguyen L."/>
            <person name="Nguyen N."/>
            <person name="Okwuonu G."/>
            <person name="Ongeri F."/>
            <person name="Pham C."/>
            <person name="Simmons D."/>
            <person name="Wilczek-Boney K."/>
            <person name="Hale W."/>
            <person name="Jakkamsetti A."/>
            <person name="Pham P."/>
            <person name="Ruth R."/>
            <person name="San Lucas F."/>
            <person name="Warren J."/>
            <person name="Zhang J."/>
            <person name="Zhao Z."/>
            <person name="Zhou C."/>
            <person name="Zhu D."/>
            <person name="Lee S."/>
            <person name="Bess C."/>
            <person name="Blankenburg K."/>
            <person name="Forbes L."/>
            <person name="Fu Q."/>
            <person name="Gubbala S."/>
            <person name="Hirani K."/>
            <person name="Jayaseelan J.C."/>
            <person name="Lara F."/>
            <person name="Munidasa M."/>
            <person name="Palculict T."/>
            <person name="Patil S."/>
            <person name="Pu L.-L."/>
            <person name="Saada N."/>
            <person name="Tang L."/>
            <person name="Weissenberger G."/>
            <person name="Zhu Y."/>
            <person name="Hemphill L."/>
            <person name="Shang Y."/>
            <person name="Youmans B."/>
            <person name="Ayvaz T."/>
            <person name="Ross M."/>
            <person name="Santibanez J."/>
            <person name="Aqrawi P."/>
            <person name="Gross S."/>
            <person name="Joshi V."/>
            <person name="Fowler G."/>
            <person name="Nazareth L."/>
            <person name="Reid J."/>
            <person name="Worley K."/>
            <person name="Petrosino J."/>
            <person name="Highlander S."/>
            <person name="Gibbs R."/>
        </authorList>
    </citation>
    <scope>NUCLEOTIDE SEQUENCE [LARGE SCALE GENOMIC DNA]</scope>
    <source>
        <strain evidence="5 6">ATCC 23263</strain>
    </source>
</reference>
<keyword evidence="1" id="KW-0813">Transport</keyword>
<dbReference type="AlphaFoldDB" id="E6MIV6"/>
<dbReference type="InterPro" id="IPR003439">
    <property type="entry name" value="ABC_transporter-like_ATP-bd"/>
</dbReference>
<dbReference type="EMBL" id="AEQN01000024">
    <property type="protein sequence ID" value="EFV00981.1"/>
    <property type="molecule type" value="Genomic_DNA"/>
</dbReference>
<dbReference type="Proteomes" id="UP000004754">
    <property type="component" value="Unassembled WGS sequence"/>
</dbReference>
<name>E6MIV6_9FIRM</name>
<dbReference type="InterPro" id="IPR027417">
    <property type="entry name" value="P-loop_NTPase"/>
</dbReference>
<dbReference type="STRING" id="887929.HMP0721_1941"/>
<evidence type="ECO:0000256" key="1">
    <source>
        <dbReference type="ARBA" id="ARBA00022448"/>
    </source>
</evidence>
<dbReference type="PROSITE" id="PS00211">
    <property type="entry name" value="ABC_TRANSPORTER_1"/>
    <property type="match status" value="1"/>
</dbReference>
<evidence type="ECO:0000313" key="5">
    <source>
        <dbReference type="EMBL" id="EFV00981.1"/>
    </source>
</evidence>
<dbReference type="CDD" id="cd03255">
    <property type="entry name" value="ABC_MJ0796_LolCDE_FtsE"/>
    <property type="match status" value="1"/>
</dbReference>
<dbReference type="SMART" id="SM00382">
    <property type="entry name" value="AAA"/>
    <property type="match status" value="1"/>
</dbReference>
<feature type="domain" description="ABC transporter" evidence="4">
    <location>
        <begin position="4"/>
        <end position="231"/>
    </location>
</feature>
<evidence type="ECO:0000256" key="3">
    <source>
        <dbReference type="ARBA" id="ARBA00022840"/>
    </source>
</evidence>
<dbReference type="Pfam" id="PF00005">
    <property type="entry name" value="ABC_tran"/>
    <property type="match status" value="1"/>
</dbReference>
<dbReference type="GO" id="GO:0005524">
    <property type="term" value="F:ATP binding"/>
    <property type="evidence" value="ECO:0007669"/>
    <property type="project" value="UniProtKB-KW"/>
</dbReference>
<dbReference type="GO" id="GO:0022857">
    <property type="term" value="F:transmembrane transporter activity"/>
    <property type="evidence" value="ECO:0007669"/>
    <property type="project" value="TreeGrafter"/>
</dbReference>
<gene>
    <name evidence="5" type="ORF">HMP0721_1941</name>
</gene>
<dbReference type="PROSITE" id="PS50893">
    <property type="entry name" value="ABC_TRANSPORTER_2"/>
    <property type="match status" value="1"/>
</dbReference>